<reference evidence="2" key="1">
    <citation type="submission" date="2021-01" db="EMBL/GenBank/DDBJ databases">
        <authorList>
            <consortium name="Genoscope - CEA"/>
            <person name="William W."/>
        </authorList>
    </citation>
    <scope>NUCLEOTIDE SEQUENCE</scope>
</reference>
<evidence type="ECO:0000313" key="2">
    <source>
        <dbReference type="EMBL" id="CAD8202708.1"/>
    </source>
</evidence>
<evidence type="ECO:0000259" key="1">
    <source>
        <dbReference type="Pfam" id="PF09458"/>
    </source>
</evidence>
<organism evidence="2 3">
    <name type="scientific">Paramecium pentaurelia</name>
    <dbReference type="NCBI Taxonomy" id="43138"/>
    <lineage>
        <taxon>Eukaryota</taxon>
        <taxon>Sar</taxon>
        <taxon>Alveolata</taxon>
        <taxon>Ciliophora</taxon>
        <taxon>Intramacronucleata</taxon>
        <taxon>Oligohymenophorea</taxon>
        <taxon>Peniculida</taxon>
        <taxon>Parameciidae</taxon>
        <taxon>Paramecium</taxon>
    </lineage>
</organism>
<evidence type="ECO:0000313" key="3">
    <source>
        <dbReference type="Proteomes" id="UP000689195"/>
    </source>
</evidence>
<keyword evidence="3" id="KW-1185">Reference proteome</keyword>
<comment type="caution">
    <text evidence="2">The sequence shown here is derived from an EMBL/GenBank/DDBJ whole genome shotgun (WGS) entry which is preliminary data.</text>
</comment>
<protein>
    <recommendedName>
        <fullName evidence="1">H-type lectin domain-containing protein</fullName>
    </recommendedName>
</protein>
<sequence length="708" mass="82454">MKVYLIFHIVYGIITYDSNTIKNFAYQFSGGSRCISPLERQVTVYFSDIFAKPPKIILLTEVFDLDHPQVYFTLQIMTVTTDYFILQQKCDYSVVYAIVIRWQAIDDERIQVINEFNMISFQNKTYPHINPNFEEAVISLINFSYKGSIQFNILIEELTTTNVSVVITNPNDGLKNLLVLGYQVILGVKEAISQFSSIQTTAAYTSPHYNFKDSSWLITPFIGFSYNVNDNVRLNITYYKDEQAIWYQLNTFLSTIDSYDFRWEVLELLYSTKPLASMAQVYLIFHIVYGIITYDSNTIKNFAYQFSGGSRCISPLERQVTVYFSDIFAKPPKIILLTEVFDLDHPQVYFTLQIMTVTTDCINYQVLDFILQQKCDYSVVYAIVIRWQAIDDERIQVINEFNMISFQNKTYPHINPNFEEAVISLINFSYKGSIQFNILIEELTTTNVSVVITNPNDGLKNLLVLGYQVILGVKEAISQFSSIQTTAAYTSPHYNFKDSSWLITPFIGFSYNVNDNVRLNITYYKDEQAIWYQLNTFLNGKFWSYYTPQNHQPAWLKYSFTTIYTALECRTLRITQIKEKQAVFRNSFEIEILETSQLFNNQDTFQIILDKSYQLINIKIYAKCFTNKSIKSYLNKCNGCLQNQQHQFQHNCYGAINTINFSIKLFPTILAHQELIIIISNIDCQVFQVLYNQEKSQVKLIDIKQIDT</sequence>
<dbReference type="Proteomes" id="UP000689195">
    <property type="component" value="Unassembled WGS sequence"/>
</dbReference>
<dbReference type="InterPro" id="IPR019019">
    <property type="entry name" value="H-type_lectin_domain"/>
</dbReference>
<dbReference type="AlphaFoldDB" id="A0A8S1XPW0"/>
<dbReference type="GO" id="GO:0007155">
    <property type="term" value="P:cell adhesion"/>
    <property type="evidence" value="ECO:0007669"/>
    <property type="project" value="InterPro"/>
</dbReference>
<feature type="domain" description="H-type lectin" evidence="1">
    <location>
        <begin position="42"/>
        <end position="105"/>
    </location>
</feature>
<accession>A0A8S1XPW0</accession>
<name>A0A8S1XPW0_9CILI</name>
<gene>
    <name evidence="2" type="ORF">PPENT_87.1.T1320004</name>
</gene>
<proteinExistence type="predicted"/>
<dbReference type="Pfam" id="PF09458">
    <property type="entry name" value="H_lectin"/>
    <property type="match status" value="2"/>
</dbReference>
<dbReference type="EMBL" id="CAJJDO010000132">
    <property type="protein sequence ID" value="CAD8202708.1"/>
    <property type="molecule type" value="Genomic_DNA"/>
</dbReference>
<dbReference type="GO" id="GO:0030246">
    <property type="term" value="F:carbohydrate binding"/>
    <property type="evidence" value="ECO:0007669"/>
    <property type="project" value="InterPro"/>
</dbReference>
<feature type="domain" description="H-type lectin" evidence="1">
    <location>
        <begin position="320"/>
        <end position="390"/>
    </location>
</feature>